<dbReference type="InParanoid" id="A0A286UWL3"/>
<dbReference type="GO" id="GO:0071028">
    <property type="term" value="P:nuclear mRNA surveillance"/>
    <property type="evidence" value="ECO:0007669"/>
    <property type="project" value="TreeGrafter"/>
</dbReference>
<evidence type="ECO:0000256" key="7">
    <source>
        <dbReference type="ARBA" id="ARBA00022884"/>
    </source>
</evidence>
<proteinExistence type="inferred from homology"/>
<dbReference type="GO" id="GO:0005730">
    <property type="term" value="C:nucleolus"/>
    <property type="evidence" value="ECO:0007669"/>
    <property type="project" value="TreeGrafter"/>
</dbReference>
<evidence type="ECO:0000313" key="12">
    <source>
        <dbReference type="EMBL" id="PAV23941.1"/>
    </source>
</evidence>
<dbReference type="PANTHER" id="PTHR11953">
    <property type="entry name" value="EXOSOME COMPLEX COMPONENT"/>
    <property type="match status" value="1"/>
</dbReference>
<dbReference type="GO" id="GO:0000176">
    <property type="term" value="C:nuclear exosome (RNase complex)"/>
    <property type="evidence" value="ECO:0007669"/>
    <property type="project" value="TreeGrafter"/>
</dbReference>
<evidence type="ECO:0000256" key="8">
    <source>
        <dbReference type="ARBA" id="ARBA00023242"/>
    </source>
</evidence>
<dbReference type="EMBL" id="NBII01000001">
    <property type="protein sequence ID" value="PAV23941.1"/>
    <property type="molecule type" value="Genomic_DNA"/>
</dbReference>
<evidence type="ECO:0000256" key="4">
    <source>
        <dbReference type="ARBA" id="ARBA00022490"/>
    </source>
</evidence>
<dbReference type="GO" id="GO:0016075">
    <property type="term" value="P:rRNA catabolic process"/>
    <property type="evidence" value="ECO:0007669"/>
    <property type="project" value="TreeGrafter"/>
</dbReference>
<keyword evidence="4" id="KW-0963">Cytoplasm</keyword>
<dbReference type="Pfam" id="PF03725">
    <property type="entry name" value="RNase_PH_C"/>
    <property type="match status" value="1"/>
</dbReference>
<evidence type="ECO:0000259" key="11">
    <source>
        <dbReference type="Pfam" id="PF03725"/>
    </source>
</evidence>
<comment type="similarity">
    <text evidence="3">Belongs to the RNase PH family.</text>
</comment>
<evidence type="ECO:0000256" key="9">
    <source>
        <dbReference type="SAM" id="MobiDB-lite"/>
    </source>
</evidence>
<feature type="domain" description="Exoribonuclease phosphorolytic" evidence="10">
    <location>
        <begin position="54"/>
        <end position="181"/>
    </location>
</feature>
<dbReference type="STRING" id="2282107.A0A286UWL3"/>
<dbReference type="Gene3D" id="3.30.230.70">
    <property type="entry name" value="GHMP Kinase, N-terminal domain"/>
    <property type="match status" value="1"/>
</dbReference>
<keyword evidence="6" id="KW-0271">Exosome</keyword>
<dbReference type="InterPro" id="IPR001247">
    <property type="entry name" value="ExoRNase_PH_dom1"/>
</dbReference>
<dbReference type="InterPro" id="IPR020568">
    <property type="entry name" value="Ribosomal_Su5_D2-typ_SF"/>
</dbReference>
<evidence type="ECO:0000256" key="3">
    <source>
        <dbReference type="ARBA" id="ARBA00006678"/>
    </source>
</evidence>
<dbReference type="AlphaFoldDB" id="A0A286UWL3"/>
<protein>
    <submittedName>
        <fullName evidence="12">Ribosomal S5 domain 2</fullName>
    </submittedName>
</protein>
<evidence type="ECO:0000259" key="10">
    <source>
        <dbReference type="Pfam" id="PF01138"/>
    </source>
</evidence>
<dbReference type="InterPro" id="IPR036345">
    <property type="entry name" value="ExoRNase_PH_dom2_sf"/>
</dbReference>
<comment type="subcellular location">
    <subcellularLocation>
        <location evidence="2">Cytoplasm</location>
    </subcellularLocation>
    <subcellularLocation>
        <location evidence="1">Nucleus</location>
    </subcellularLocation>
</comment>
<evidence type="ECO:0000256" key="6">
    <source>
        <dbReference type="ARBA" id="ARBA00022835"/>
    </source>
</evidence>
<keyword evidence="7" id="KW-0694">RNA-binding</keyword>
<keyword evidence="5" id="KW-0698">rRNA processing</keyword>
<dbReference type="InterPro" id="IPR050080">
    <property type="entry name" value="RNase_PH"/>
</dbReference>
<dbReference type="GO" id="GO:0000177">
    <property type="term" value="C:cytoplasmic exosome (RNase complex)"/>
    <property type="evidence" value="ECO:0007669"/>
    <property type="project" value="TreeGrafter"/>
</dbReference>
<feature type="compositionally biased region" description="Basic and acidic residues" evidence="9">
    <location>
        <begin position="37"/>
        <end position="53"/>
    </location>
</feature>
<dbReference type="Proteomes" id="UP000217199">
    <property type="component" value="Unassembled WGS sequence"/>
</dbReference>
<dbReference type="InterPro" id="IPR027408">
    <property type="entry name" value="PNPase/RNase_PH_dom_sf"/>
</dbReference>
<feature type="compositionally biased region" description="Basic and acidic residues" evidence="9">
    <location>
        <begin position="1"/>
        <end position="13"/>
    </location>
</feature>
<reference evidence="12 13" key="1">
    <citation type="journal article" date="2017" name="Mol. Ecol.">
        <title>Comparative and population genomic landscape of Phellinus noxius: A hypervariable fungus causing root rot in trees.</title>
        <authorList>
            <person name="Chung C.L."/>
            <person name="Lee T.J."/>
            <person name="Akiba M."/>
            <person name="Lee H.H."/>
            <person name="Kuo T.H."/>
            <person name="Liu D."/>
            <person name="Ke H.M."/>
            <person name="Yokoi T."/>
            <person name="Roa M.B."/>
            <person name="Lu M.J."/>
            <person name="Chang Y.Y."/>
            <person name="Ann P.J."/>
            <person name="Tsai J.N."/>
            <person name="Chen C.Y."/>
            <person name="Tzean S.S."/>
            <person name="Ota Y."/>
            <person name="Hattori T."/>
            <person name="Sahashi N."/>
            <person name="Liou R.F."/>
            <person name="Kikuchi T."/>
            <person name="Tsai I.J."/>
        </authorList>
    </citation>
    <scope>NUCLEOTIDE SEQUENCE [LARGE SCALE GENOMIC DNA]</scope>
    <source>
        <strain evidence="12 13">FFPRI411160</strain>
    </source>
</reference>
<dbReference type="Pfam" id="PF01138">
    <property type="entry name" value="RNase_PH"/>
    <property type="match status" value="1"/>
</dbReference>
<organism evidence="12 13">
    <name type="scientific">Pyrrhoderma noxium</name>
    <dbReference type="NCBI Taxonomy" id="2282107"/>
    <lineage>
        <taxon>Eukaryota</taxon>
        <taxon>Fungi</taxon>
        <taxon>Dikarya</taxon>
        <taxon>Basidiomycota</taxon>
        <taxon>Agaricomycotina</taxon>
        <taxon>Agaricomycetes</taxon>
        <taxon>Hymenochaetales</taxon>
        <taxon>Hymenochaetaceae</taxon>
        <taxon>Pyrrhoderma</taxon>
    </lineage>
</organism>
<dbReference type="OrthoDB" id="2504340at2759"/>
<dbReference type="GO" id="GO:0003723">
    <property type="term" value="F:RNA binding"/>
    <property type="evidence" value="ECO:0007669"/>
    <property type="project" value="UniProtKB-KW"/>
</dbReference>
<dbReference type="SUPFAM" id="SSF55666">
    <property type="entry name" value="Ribonuclease PH domain 2-like"/>
    <property type="match status" value="1"/>
</dbReference>
<dbReference type="GO" id="GO:0034475">
    <property type="term" value="P:U4 snRNA 3'-end processing"/>
    <property type="evidence" value="ECO:0007669"/>
    <property type="project" value="TreeGrafter"/>
</dbReference>
<feature type="domain" description="Exoribonuclease phosphorolytic" evidence="11">
    <location>
        <begin position="185"/>
        <end position="246"/>
    </location>
</feature>
<comment type="caution">
    <text evidence="12">The sequence shown here is derived from an EMBL/GenBank/DDBJ whole genome shotgun (WGS) entry which is preliminary data.</text>
</comment>
<gene>
    <name evidence="12" type="ORF">PNOK_0100900</name>
</gene>
<dbReference type="GO" id="GO:0071051">
    <property type="term" value="P:poly(A)-dependent snoRNA 3'-end processing"/>
    <property type="evidence" value="ECO:0007669"/>
    <property type="project" value="TreeGrafter"/>
</dbReference>
<sequence length="270" mass="29689">MASVTFDRRRINGPEDSFSPKYEEDSLEQYGSSTSDPKLRAQDHSRNGRRPSDIRPIFLKTGLITQANGSAYIETGNTKIACAVYGPRQSKSATYNEKGKLNVEVKFAPFSCTKRRAPMRDAEDRPVSLLIQQSLIPAVRLELIPKSTIDIFLFVIENDGLEGCVSAGTTAASTALAHAKIDMLGLVVACSAVMRLKEIWLDPTTEETSDAKGCLMLACVPALNLLTNIWQTGQMSVDEMEQCMDTCQERCVDIHSVVSQALLEPYSEST</sequence>
<evidence type="ECO:0000256" key="1">
    <source>
        <dbReference type="ARBA" id="ARBA00004123"/>
    </source>
</evidence>
<evidence type="ECO:0000256" key="5">
    <source>
        <dbReference type="ARBA" id="ARBA00022552"/>
    </source>
</evidence>
<keyword evidence="13" id="KW-1185">Reference proteome</keyword>
<feature type="region of interest" description="Disordered" evidence="9">
    <location>
        <begin position="1"/>
        <end position="53"/>
    </location>
</feature>
<dbReference type="FunCoup" id="A0A286UWL3">
    <property type="interactions" value="123"/>
</dbReference>
<dbReference type="GO" id="GO:0006364">
    <property type="term" value="P:rRNA processing"/>
    <property type="evidence" value="ECO:0007669"/>
    <property type="project" value="UniProtKB-KW"/>
</dbReference>
<dbReference type="PANTHER" id="PTHR11953:SF2">
    <property type="entry name" value="EXOSOME COMPLEX COMPONENT MTR3"/>
    <property type="match status" value="1"/>
</dbReference>
<dbReference type="SUPFAM" id="SSF54211">
    <property type="entry name" value="Ribosomal protein S5 domain 2-like"/>
    <property type="match status" value="1"/>
</dbReference>
<name>A0A286UWL3_9AGAM</name>
<evidence type="ECO:0000313" key="13">
    <source>
        <dbReference type="Proteomes" id="UP000217199"/>
    </source>
</evidence>
<evidence type="ECO:0000256" key="2">
    <source>
        <dbReference type="ARBA" id="ARBA00004496"/>
    </source>
</evidence>
<accession>A0A286UWL3</accession>
<dbReference type="InterPro" id="IPR015847">
    <property type="entry name" value="ExoRNase_PH_dom2"/>
</dbReference>
<dbReference type="CDD" id="cd11371">
    <property type="entry name" value="RNase_PH_MTR3"/>
    <property type="match status" value="1"/>
</dbReference>
<keyword evidence="8" id="KW-0539">Nucleus</keyword>